<dbReference type="Proteomes" id="UP000428333">
    <property type="component" value="Linkage Group LG10"/>
</dbReference>
<feature type="binding site" evidence="6">
    <location>
        <position position="99"/>
    </location>
    <ligand>
        <name>Zn(2+)</name>
        <dbReference type="ChEBI" id="CHEBI:29105"/>
        <label>1</label>
    </ligand>
</feature>
<gene>
    <name evidence="8" type="ORF">C3L33_17295</name>
</gene>
<feature type="binding site" evidence="6">
    <location>
        <position position="76"/>
    </location>
    <ligand>
        <name>Zn(2+)</name>
        <dbReference type="ChEBI" id="CHEBI:29105"/>
        <label>1</label>
    </ligand>
</feature>
<keyword evidence="2 6" id="KW-0479">Metal-binding</keyword>
<evidence type="ECO:0000313" key="9">
    <source>
        <dbReference type="Proteomes" id="UP000428333"/>
    </source>
</evidence>
<comment type="cofactor">
    <cofactor evidence="6">
        <name>Zn(2+)</name>
        <dbReference type="ChEBI" id="CHEBI:29105"/>
    </cofactor>
    <text evidence="6">Binds 2 Zn(2+) ions per subunit.</text>
</comment>
<feature type="binding site" evidence="6">
    <location>
        <position position="136"/>
    </location>
    <ligand>
        <name>Zn(2+)</name>
        <dbReference type="ChEBI" id="CHEBI:29105"/>
        <label>2</label>
        <note>catalytic</note>
    </ligand>
</feature>
<evidence type="ECO:0000313" key="8">
    <source>
        <dbReference type="EMBL" id="KAE9450805.1"/>
    </source>
</evidence>
<evidence type="ECO:0000256" key="5">
    <source>
        <dbReference type="PIRSR" id="PIRSR621190-1"/>
    </source>
</evidence>
<reference evidence="8 9" key="1">
    <citation type="journal article" date="2019" name="Genome Biol. Evol.">
        <title>The Rhododendron genome and chromosomal organization provide insight into shared whole-genome duplications across the heath family (Ericaceae).</title>
        <authorList>
            <person name="Soza V.L."/>
            <person name="Lindsley D."/>
            <person name="Waalkes A."/>
            <person name="Ramage E."/>
            <person name="Patwardhan R.P."/>
            <person name="Burton J.N."/>
            <person name="Adey A."/>
            <person name="Kumar A."/>
            <person name="Qiu R."/>
            <person name="Shendure J."/>
            <person name="Hall B."/>
        </authorList>
    </citation>
    <scope>NUCLEOTIDE SEQUENCE [LARGE SCALE GENOMIC DNA]</scope>
    <source>
        <strain evidence="8">RSF 1966-606</strain>
    </source>
</reference>
<keyword evidence="3" id="KW-0378">Hydrolase</keyword>
<evidence type="ECO:0000256" key="2">
    <source>
        <dbReference type="ARBA" id="ARBA00022723"/>
    </source>
</evidence>
<dbReference type="GO" id="GO:0006508">
    <property type="term" value="P:proteolysis"/>
    <property type="evidence" value="ECO:0007669"/>
    <property type="project" value="UniProtKB-KW"/>
</dbReference>
<dbReference type="Pfam" id="PF00413">
    <property type="entry name" value="Peptidase_M10"/>
    <property type="match status" value="1"/>
</dbReference>
<comment type="caution">
    <text evidence="8">The sequence shown here is derived from an EMBL/GenBank/DDBJ whole genome shotgun (WGS) entry which is preliminary data.</text>
</comment>
<feature type="active site" evidence="5">
    <location>
        <position position="125"/>
    </location>
</feature>
<keyword evidence="9" id="KW-1185">Reference proteome</keyword>
<feature type="binding site" evidence="6">
    <location>
        <position position="89"/>
    </location>
    <ligand>
        <name>Zn(2+)</name>
        <dbReference type="ChEBI" id="CHEBI:29105"/>
        <label>1</label>
    </ligand>
</feature>
<feature type="binding site" evidence="6">
    <location>
        <position position="81"/>
    </location>
    <ligand>
        <name>Ca(2+)</name>
        <dbReference type="ChEBI" id="CHEBI:29108"/>
        <label>3</label>
    </ligand>
</feature>
<feature type="binding site" evidence="6">
    <location>
        <position position="101"/>
    </location>
    <ligand>
        <name>Ca(2+)</name>
        <dbReference type="ChEBI" id="CHEBI:29108"/>
        <label>3</label>
    </ligand>
</feature>
<dbReference type="Gene3D" id="3.40.390.10">
    <property type="entry name" value="Collagenase (Catalytic Domain)"/>
    <property type="match status" value="1"/>
</dbReference>
<feature type="domain" description="Peptidase M10 metallopeptidase" evidence="7">
    <location>
        <begin position="71"/>
        <end position="163"/>
    </location>
</feature>
<feature type="binding site" evidence="6">
    <location>
        <position position="82"/>
    </location>
    <ligand>
        <name>Ca(2+)</name>
        <dbReference type="ChEBI" id="CHEBI:29108"/>
        <label>3</label>
    </ligand>
</feature>
<dbReference type="InterPro" id="IPR024079">
    <property type="entry name" value="MetalloPept_cat_dom_sf"/>
</dbReference>
<dbReference type="PANTHER" id="PTHR10201">
    <property type="entry name" value="MATRIX METALLOPROTEINASE"/>
    <property type="match status" value="1"/>
</dbReference>
<evidence type="ECO:0000256" key="4">
    <source>
        <dbReference type="ARBA" id="ARBA00022833"/>
    </source>
</evidence>
<dbReference type="OrthoDB" id="1716752at2759"/>
<accession>A0A6A4KZ66</accession>
<evidence type="ECO:0000256" key="3">
    <source>
        <dbReference type="ARBA" id="ARBA00022801"/>
    </source>
</evidence>
<comment type="cofactor">
    <cofactor evidence="6">
        <name>Ca(2+)</name>
        <dbReference type="ChEBI" id="CHEBI:29108"/>
    </cofactor>
    <text evidence="6">Can bind about 5 Ca(2+) ions per subunit.</text>
</comment>
<dbReference type="GO" id="GO:0030198">
    <property type="term" value="P:extracellular matrix organization"/>
    <property type="evidence" value="ECO:0007669"/>
    <property type="project" value="TreeGrafter"/>
</dbReference>
<feature type="binding site" evidence="6">
    <location>
        <position position="144"/>
    </location>
    <ligand>
        <name>Zn(2+)</name>
        <dbReference type="ChEBI" id="CHEBI:29105"/>
        <label>2</label>
        <note>catalytic</note>
    </ligand>
</feature>
<protein>
    <recommendedName>
        <fullName evidence="7">Peptidase M10 metallopeptidase domain-containing protein</fullName>
    </recommendedName>
</protein>
<keyword evidence="4 6" id="KW-0862">Zinc</keyword>
<organism evidence="8 9">
    <name type="scientific">Rhododendron williamsianum</name>
    <dbReference type="NCBI Taxonomy" id="262921"/>
    <lineage>
        <taxon>Eukaryota</taxon>
        <taxon>Viridiplantae</taxon>
        <taxon>Streptophyta</taxon>
        <taxon>Embryophyta</taxon>
        <taxon>Tracheophyta</taxon>
        <taxon>Spermatophyta</taxon>
        <taxon>Magnoliopsida</taxon>
        <taxon>eudicotyledons</taxon>
        <taxon>Gunneridae</taxon>
        <taxon>Pentapetalae</taxon>
        <taxon>asterids</taxon>
        <taxon>Ericales</taxon>
        <taxon>Ericaceae</taxon>
        <taxon>Ericoideae</taxon>
        <taxon>Rhodoreae</taxon>
        <taxon>Rhododendron</taxon>
    </lineage>
</organism>
<feature type="binding site" evidence="6">
    <location>
        <position position="128"/>
    </location>
    <ligand>
        <name>Zn(2+)</name>
        <dbReference type="ChEBI" id="CHEBI:29105"/>
        <label>2</label>
        <note>catalytic</note>
    </ligand>
</feature>
<dbReference type="AlphaFoldDB" id="A0A6A4KZ66"/>
<keyword evidence="6" id="KW-0106">Calcium</keyword>
<dbReference type="GO" id="GO:0008270">
    <property type="term" value="F:zinc ion binding"/>
    <property type="evidence" value="ECO:0007669"/>
    <property type="project" value="InterPro"/>
</dbReference>
<dbReference type="GO" id="GO:0004222">
    <property type="term" value="F:metalloendopeptidase activity"/>
    <property type="evidence" value="ECO:0007669"/>
    <property type="project" value="InterPro"/>
</dbReference>
<dbReference type="PANTHER" id="PTHR10201:SF272">
    <property type="entry name" value="METALLOENDOPROTEINASE 5-MMP"/>
    <property type="match status" value="1"/>
</dbReference>
<feature type="binding site" evidence="6">
    <location>
        <position position="124"/>
    </location>
    <ligand>
        <name>Zn(2+)</name>
        <dbReference type="ChEBI" id="CHEBI:29105"/>
        <label>2</label>
        <note>catalytic</note>
    </ligand>
</feature>
<dbReference type="GO" id="GO:0031012">
    <property type="term" value="C:extracellular matrix"/>
    <property type="evidence" value="ECO:0007669"/>
    <property type="project" value="InterPro"/>
</dbReference>
<dbReference type="PRINTS" id="PR00138">
    <property type="entry name" value="MATRIXIN"/>
</dbReference>
<evidence type="ECO:0000256" key="6">
    <source>
        <dbReference type="PIRSR" id="PIRSR621190-2"/>
    </source>
</evidence>
<sequence>MSNCDFFNHEYAVLYCSRRFSGTPLAVELASAWGIDLKPQSSSDYSTVYKFTALSSQATCNPWPHYQDIFRGDHGDRAPFDGVRGVLVHAFAPPERKFHVDEEGAVDGGNLNTTSYLMETVMMHEIGHVLWHWLAHSSDAVAVMYPSVVARKRKVELGNDDIE</sequence>
<feature type="non-terminal residue" evidence="8">
    <location>
        <position position="163"/>
    </location>
</feature>
<feature type="non-terminal residue" evidence="8">
    <location>
        <position position="1"/>
    </location>
</feature>
<dbReference type="InterPro" id="IPR001818">
    <property type="entry name" value="Pept_M10_metallopeptidase"/>
</dbReference>
<name>A0A6A4KZ66_9ERIC</name>
<dbReference type="GO" id="GO:0030574">
    <property type="term" value="P:collagen catabolic process"/>
    <property type="evidence" value="ECO:0007669"/>
    <property type="project" value="TreeGrafter"/>
</dbReference>
<dbReference type="SUPFAM" id="SSF55486">
    <property type="entry name" value="Metalloproteases ('zincins'), catalytic domain"/>
    <property type="match status" value="1"/>
</dbReference>
<evidence type="ECO:0000256" key="1">
    <source>
        <dbReference type="ARBA" id="ARBA00022670"/>
    </source>
</evidence>
<proteinExistence type="predicted"/>
<feature type="binding site" evidence="6">
    <location>
        <position position="74"/>
    </location>
    <ligand>
        <name>Zn(2+)</name>
        <dbReference type="ChEBI" id="CHEBI:29105"/>
        <label>1</label>
    </ligand>
</feature>
<keyword evidence="1" id="KW-0645">Protease</keyword>
<dbReference type="EMBL" id="QEFC01002751">
    <property type="protein sequence ID" value="KAE9450805.1"/>
    <property type="molecule type" value="Genomic_DNA"/>
</dbReference>
<dbReference type="InterPro" id="IPR021190">
    <property type="entry name" value="Pept_M10A"/>
</dbReference>
<evidence type="ECO:0000259" key="7">
    <source>
        <dbReference type="Pfam" id="PF00413"/>
    </source>
</evidence>